<accession>A0A1C4D5A7</accession>
<evidence type="ECO:0000313" key="1">
    <source>
        <dbReference type="EMBL" id="SCC26502.1"/>
    </source>
</evidence>
<dbReference type="EMBL" id="FMAU01000004">
    <property type="protein sequence ID" value="SCC26502.1"/>
    <property type="molecule type" value="Genomic_DNA"/>
</dbReference>
<evidence type="ECO:0000313" key="2">
    <source>
        <dbReference type="Proteomes" id="UP000181997"/>
    </source>
</evidence>
<dbReference type="RefSeq" id="WP_169792819.1">
    <property type="nucleotide sequence ID" value="NZ_FMAU01000004.1"/>
</dbReference>
<dbReference type="Proteomes" id="UP000181997">
    <property type="component" value="Unassembled WGS sequence"/>
</dbReference>
<reference evidence="2" key="1">
    <citation type="submission" date="2016-08" db="EMBL/GenBank/DDBJ databases">
        <authorList>
            <person name="Varghese N."/>
            <person name="Submissions Spin"/>
        </authorList>
    </citation>
    <scope>NUCLEOTIDE SEQUENCE [LARGE SCALE GENOMIC DNA]</scope>
    <source>
        <strain evidence="2">SGD-1123</strain>
    </source>
</reference>
<proteinExistence type="predicted"/>
<organism evidence="1 2">
    <name type="scientific">[Bacillus] enclensis</name>
    <dbReference type="NCBI Taxonomy" id="1402860"/>
    <lineage>
        <taxon>Bacteria</taxon>
        <taxon>Bacillati</taxon>
        <taxon>Bacillota</taxon>
        <taxon>Bacilli</taxon>
        <taxon>Bacillales</taxon>
        <taxon>Bacillaceae</taxon>
        <taxon>Rossellomorea</taxon>
    </lineage>
</organism>
<keyword evidence="2" id="KW-1185">Reference proteome</keyword>
<name>A0A1C4D5A7_9BACI</name>
<gene>
    <name evidence="1" type="ORF">GA0061094_3577</name>
</gene>
<dbReference type="AlphaFoldDB" id="A0A1C4D5A7"/>
<sequence>MRELVGHCESCGKPIYCLDGFFNGVKKDSGKVVCFDCDEEEEKDGS</sequence>
<protein>
    <submittedName>
        <fullName evidence="1">Uncharacterized protein</fullName>
    </submittedName>
</protein>